<dbReference type="SUPFAM" id="SSF161098">
    <property type="entry name" value="MetI-like"/>
    <property type="match status" value="1"/>
</dbReference>
<dbReference type="AlphaFoldDB" id="A0A3S8RKY0"/>
<evidence type="ECO:0000313" key="10">
    <source>
        <dbReference type="EMBL" id="AZK43535.1"/>
    </source>
</evidence>
<feature type="domain" description="ABC transmembrane type-1" evidence="9">
    <location>
        <begin position="60"/>
        <end position="264"/>
    </location>
</feature>
<proteinExistence type="inferred from homology"/>
<feature type="transmembrane region" description="Helical" evidence="8">
    <location>
        <begin position="95"/>
        <end position="116"/>
    </location>
</feature>
<protein>
    <submittedName>
        <fullName evidence="10">ABC transporter permease</fullName>
    </submittedName>
</protein>
<evidence type="ECO:0000313" key="11">
    <source>
        <dbReference type="Proteomes" id="UP000278804"/>
    </source>
</evidence>
<keyword evidence="7 8" id="KW-0472">Membrane</keyword>
<evidence type="ECO:0000259" key="9">
    <source>
        <dbReference type="PROSITE" id="PS50928"/>
    </source>
</evidence>
<evidence type="ECO:0000256" key="1">
    <source>
        <dbReference type="ARBA" id="ARBA00004651"/>
    </source>
</evidence>
<dbReference type="PANTHER" id="PTHR42929">
    <property type="entry name" value="INNER MEMBRANE ABC TRANSPORTER PERMEASE PROTEIN YDCU-RELATED-RELATED"/>
    <property type="match status" value="1"/>
</dbReference>
<dbReference type="CDD" id="cd06261">
    <property type="entry name" value="TM_PBP2"/>
    <property type="match status" value="1"/>
</dbReference>
<comment type="subcellular location">
    <subcellularLocation>
        <location evidence="1 8">Cell membrane</location>
        <topology evidence="1 8">Multi-pass membrane protein</topology>
    </subcellularLocation>
</comment>
<dbReference type="Gene3D" id="1.10.3720.10">
    <property type="entry name" value="MetI-like"/>
    <property type="match status" value="1"/>
</dbReference>
<feature type="transmembrane region" description="Helical" evidence="8">
    <location>
        <begin position="12"/>
        <end position="31"/>
    </location>
</feature>
<sequence>MKKYRPLVIPYVVWMSVFIVVPMLLIVFYAFTTVGNQMIPFQFSLINFKKFFDPVFLKVLLYSFRIAGITTVICLLVGYPLAYFISRRSERMQTLLILLVTIPMWINMLVRTYAWISILSDKGLINSFLALFGIAPLKMMNTDFAVILGMVYNFLPFMIMQIYNVLAKMDESLIEASYDLGANRFETFRKIVFPLSLSGVISGITLVFLPSLSTFVIPQFLGGGSYVLIGNLIENQFINIGDYNFGSAISLIMAVLIMLSMHFANKFDREYDESKPKGGKL</sequence>
<evidence type="ECO:0000256" key="7">
    <source>
        <dbReference type="ARBA" id="ARBA00023136"/>
    </source>
</evidence>
<evidence type="ECO:0000256" key="2">
    <source>
        <dbReference type="ARBA" id="ARBA00007069"/>
    </source>
</evidence>
<reference evidence="10 11" key="1">
    <citation type="journal article" date="2020" name="Int. J. Syst. Evol. Microbiol.">
        <title>Description of Erysipelothrix piscisicarius sp. nov., an emergent fish pathogen, and assessment of virulence using a tiger barb (Puntigrus tetrazona) infection model.</title>
        <authorList>
            <person name="Pomaranski E.K."/>
            <person name="Griffin M.J."/>
            <person name="Camus A.C."/>
            <person name="Armwood A.R."/>
            <person name="Shelley J."/>
            <person name="Waldbieser G.C."/>
            <person name="LaFrentz B.R."/>
            <person name="Garcia J.C."/>
            <person name="Yanong R."/>
            <person name="Soto E."/>
        </authorList>
    </citation>
    <scope>NUCLEOTIDE SEQUENCE [LARGE SCALE GENOMIC DNA]</scope>
    <source>
        <strain evidence="10 11">15TAL0474</strain>
    </source>
</reference>
<name>A0A3S8RKY0_9FIRM</name>
<evidence type="ECO:0000256" key="6">
    <source>
        <dbReference type="ARBA" id="ARBA00022989"/>
    </source>
</evidence>
<dbReference type="PANTHER" id="PTHR42929:SF1">
    <property type="entry name" value="INNER MEMBRANE ABC TRANSPORTER PERMEASE PROTEIN YDCU-RELATED"/>
    <property type="match status" value="1"/>
</dbReference>
<keyword evidence="4" id="KW-1003">Cell membrane</keyword>
<feature type="transmembrane region" description="Helical" evidence="8">
    <location>
        <begin position="187"/>
        <end position="209"/>
    </location>
</feature>
<keyword evidence="6 8" id="KW-1133">Transmembrane helix</keyword>
<dbReference type="RefSeq" id="WP_125163757.1">
    <property type="nucleotide sequence ID" value="NZ_CP034234.1"/>
</dbReference>
<evidence type="ECO:0000256" key="3">
    <source>
        <dbReference type="ARBA" id="ARBA00022448"/>
    </source>
</evidence>
<keyword evidence="3 8" id="KW-0813">Transport</keyword>
<comment type="similarity">
    <text evidence="2">Belongs to the binding-protein-dependent transport system permease family. CysTW subfamily.</text>
</comment>
<dbReference type="EMBL" id="CP034234">
    <property type="protein sequence ID" value="AZK43535.1"/>
    <property type="molecule type" value="Genomic_DNA"/>
</dbReference>
<accession>A0A3S8RKY0</accession>
<dbReference type="Pfam" id="PF00528">
    <property type="entry name" value="BPD_transp_1"/>
    <property type="match status" value="1"/>
</dbReference>
<feature type="transmembrane region" description="Helical" evidence="8">
    <location>
        <begin position="245"/>
        <end position="264"/>
    </location>
</feature>
<dbReference type="GO" id="GO:0055085">
    <property type="term" value="P:transmembrane transport"/>
    <property type="evidence" value="ECO:0007669"/>
    <property type="project" value="InterPro"/>
</dbReference>
<gene>
    <name evidence="10" type="ORF">EEI45_00810</name>
</gene>
<dbReference type="Proteomes" id="UP000278804">
    <property type="component" value="Chromosome"/>
</dbReference>
<dbReference type="KEGG" id="eri:EEI45_00810"/>
<evidence type="ECO:0000256" key="5">
    <source>
        <dbReference type="ARBA" id="ARBA00022692"/>
    </source>
</evidence>
<feature type="transmembrane region" description="Helical" evidence="8">
    <location>
        <begin position="144"/>
        <end position="166"/>
    </location>
</feature>
<organism evidence="10 11">
    <name type="scientific">Erysipelothrix piscisicarius</name>
    <dbReference type="NCBI Taxonomy" id="2485784"/>
    <lineage>
        <taxon>Bacteria</taxon>
        <taxon>Bacillati</taxon>
        <taxon>Bacillota</taxon>
        <taxon>Erysipelotrichia</taxon>
        <taxon>Erysipelotrichales</taxon>
        <taxon>Erysipelotrichaceae</taxon>
        <taxon>Erysipelothrix</taxon>
    </lineage>
</organism>
<dbReference type="GO" id="GO:0005886">
    <property type="term" value="C:plasma membrane"/>
    <property type="evidence" value="ECO:0007669"/>
    <property type="project" value="UniProtKB-SubCell"/>
</dbReference>
<keyword evidence="5 8" id="KW-0812">Transmembrane</keyword>
<keyword evidence="11" id="KW-1185">Reference proteome</keyword>
<feature type="transmembrane region" description="Helical" evidence="8">
    <location>
        <begin position="59"/>
        <end position="83"/>
    </location>
</feature>
<evidence type="ECO:0000256" key="4">
    <source>
        <dbReference type="ARBA" id="ARBA00022475"/>
    </source>
</evidence>
<dbReference type="PROSITE" id="PS50928">
    <property type="entry name" value="ABC_TM1"/>
    <property type="match status" value="1"/>
</dbReference>
<dbReference type="InterPro" id="IPR000515">
    <property type="entry name" value="MetI-like"/>
</dbReference>
<evidence type="ECO:0000256" key="8">
    <source>
        <dbReference type="RuleBase" id="RU363032"/>
    </source>
</evidence>
<dbReference type="InterPro" id="IPR035906">
    <property type="entry name" value="MetI-like_sf"/>
</dbReference>